<dbReference type="InterPro" id="IPR003892">
    <property type="entry name" value="CUE"/>
</dbReference>
<feature type="region of interest" description="Disordered" evidence="6">
    <location>
        <begin position="183"/>
        <end position="243"/>
    </location>
</feature>
<dbReference type="GO" id="GO:0046872">
    <property type="term" value="F:metal ion binding"/>
    <property type="evidence" value="ECO:0007669"/>
    <property type="project" value="UniProtKB-KW"/>
</dbReference>
<comment type="caution">
    <text evidence="9">The sequence shown here is derived from an EMBL/GenBank/DDBJ whole genome shotgun (WGS) entry which is preliminary data.</text>
</comment>
<dbReference type="PROSITE" id="PS51140">
    <property type="entry name" value="CUE"/>
    <property type="match status" value="1"/>
</dbReference>
<dbReference type="Gene3D" id="3.30.1370.110">
    <property type="match status" value="1"/>
</dbReference>
<gene>
    <name evidence="9" type="ORF">N7463_002946</name>
</gene>
<dbReference type="InterPro" id="IPR036063">
    <property type="entry name" value="Smr_dom_sf"/>
</dbReference>
<name>A0A9X0C9F6_9EURO</name>
<dbReference type="PROSITE" id="PS51790">
    <property type="entry name" value="MSRB"/>
    <property type="match status" value="1"/>
</dbReference>
<reference evidence="9" key="2">
    <citation type="journal article" date="2023" name="IMA Fungus">
        <title>Comparative genomic study of the Penicillium genus elucidates a diverse pangenome and 15 lateral gene transfer events.</title>
        <authorList>
            <person name="Petersen C."/>
            <person name="Sorensen T."/>
            <person name="Nielsen M.R."/>
            <person name="Sondergaard T.E."/>
            <person name="Sorensen J.L."/>
            <person name="Fitzpatrick D.A."/>
            <person name="Frisvad J.C."/>
            <person name="Nielsen K.L."/>
        </authorList>
    </citation>
    <scope>NUCLEOTIDE SEQUENCE</scope>
    <source>
        <strain evidence="9">IBT 29495</strain>
    </source>
</reference>
<keyword evidence="4" id="KW-0862">Zinc</keyword>
<evidence type="ECO:0000259" key="8">
    <source>
        <dbReference type="PROSITE" id="PS51790"/>
    </source>
</evidence>
<dbReference type="Gene3D" id="2.170.150.20">
    <property type="entry name" value="Peptide methionine sulfoxide reductase"/>
    <property type="match status" value="1"/>
</dbReference>
<dbReference type="Proteomes" id="UP001149954">
    <property type="component" value="Unassembled WGS sequence"/>
</dbReference>
<evidence type="ECO:0000313" key="10">
    <source>
        <dbReference type="Proteomes" id="UP001149954"/>
    </source>
</evidence>
<dbReference type="GO" id="GO:0043130">
    <property type="term" value="F:ubiquitin binding"/>
    <property type="evidence" value="ECO:0007669"/>
    <property type="project" value="InterPro"/>
</dbReference>
<dbReference type="AlphaFoldDB" id="A0A9X0C9F6"/>
<evidence type="ECO:0000256" key="5">
    <source>
        <dbReference type="ARBA" id="ARBA00023002"/>
    </source>
</evidence>
<feature type="compositionally biased region" description="Polar residues" evidence="6">
    <location>
        <begin position="186"/>
        <end position="200"/>
    </location>
</feature>
<dbReference type="EMBL" id="JAPWDS010000002">
    <property type="protein sequence ID" value="KAJ5513394.1"/>
    <property type="molecule type" value="Genomic_DNA"/>
</dbReference>
<dbReference type="GO" id="GO:0033743">
    <property type="term" value="F:peptide-methionine (R)-S-oxide reductase activity"/>
    <property type="evidence" value="ECO:0007669"/>
    <property type="project" value="InterPro"/>
</dbReference>
<dbReference type="PANTHER" id="PTHR46081">
    <property type="entry name" value="PEPTIDE METHIONINE SULFOXIDE REDUCTASE 2"/>
    <property type="match status" value="1"/>
</dbReference>
<keyword evidence="10" id="KW-1185">Reference proteome</keyword>
<proteinExistence type="inferred from homology"/>
<feature type="region of interest" description="Disordered" evidence="6">
    <location>
        <begin position="98"/>
        <end position="125"/>
    </location>
</feature>
<feature type="compositionally biased region" description="Basic residues" evidence="6">
    <location>
        <begin position="217"/>
        <end position="228"/>
    </location>
</feature>
<dbReference type="Pfam" id="PF01641">
    <property type="entry name" value="SelR"/>
    <property type="match status" value="1"/>
</dbReference>
<evidence type="ECO:0000256" key="1">
    <source>
        <dbReference type="ARBA" id="ARBA00001947"/>
    </source>
</evidence>
<keyword evidence="3" id="KW-0479">Metal-binding</keyword>
<evidence type="ECO:0000259" key="7">
    <source>
        <dbReference type="PROSITE" id="PS51140"/>
    </source>
</evidence>
<dbReference type="OrthoDB" id="443981at2759"/>
<organism evidence="9 10">
    <name type="scientific">Penicillium fimorum</name>
    <dbReference type="NCBI Taxonomy" id="1882269"/>
    <lineage>
        <taxon>Eukaryota</taxon>
        <taxon>Fungi</taxon>
        <taxon>Dikarya</taxon>
        <taxon>Ascomycota</taxon>
        <taxon>Pezizomycotina</taxon>
        <taxon>Eurotiomycetes</taxon>
        <taxon>Eurotiomycetidae</taxon>
        <taxon>Eurotiales</taxon>
        <taxon>Aspergillaceae</taxon>
        <taxon>Penicillium</taxon>
    </lineage>
</organism>
<evidence type="ECO:0000256" key="4">
    <source>
        <dbReference type="ARBA" id="ARBA00022833"/>
    </source>
</evidence>
<dbReference type="NCBIfam" id="TIGR00357">
    <property type="entry name" value="peptide-methionine (R)-S-oxide reductase MsrB"/>
    <property type="match status" value="1"/>
</dbReference>
<dbReference type="InterPro" id="IPR028427">
    <property type="entry name" value="Met_Sox_Rdtase_MsrB"/>
</dbReference>
<dbReference type="SUPFAM" id="SSF51316">
    <property type="entry name" value="Mss4-like"/>
    <property type="match status" value="1"/>
</dbReference>
<comment type="similarity">
    <text evidence="2">Belongs to the MsrB Met sulfoxide reductase family.</text>
</comment>
<feature type="domain" description="MsrB" evidence="8">
    <location>
        <begin position="601"/>
        <end position="725"/>
    </location>
</feature>
<protein>
    <submittedName>
        <fullName evidence="9">Peptide methionine sulfoxide reductase MrsB</fullName>
    </submittedName>
</protein>
<feature type="domain" description="CUE" evidence="7">
    <location>
        <begin position="130"/>
        <end position="173"/>
    </location>
</feature>
<dbReference type="InterPro" id="IPR011057">
    <property type="entry name" value="Mss4-like_sf"/>
</dbReference>
<sequence length="762" mass="84378">MGDSGDELFKELERTYCPPIDPALFVAIVSDFDLAIPTQVEQLRETLDVLNASAVEQENLPFDPTGTTNLRNFDVSGSLIGESSDDAPSDFTSWPSFEYPEQDNDDPNNASREAQRLKGSKRASTFLGMTTADKAQNLISMFPSITRLEAERILEDCHDNLSRSMDVLLNLAFIEETQIAGEIPQETPQEAAQDSRSSIPKSIDGFQANEDLNGGNKKSRKKKKQQKQRRVELASQAMNNTAPNKWEVGKKDIDFISSRACALQREKIASIYHENSMSLCATIRVLAQAHAPKNIHEIEDDPVLVTQVGELSHKYPGVQPTTLIGLIRISNNQISAADDLADTLSRRPDITSVANIISFVSSPVTLDDEEENMAPAQQMDSASDFMDFNQAAAAANSHFAARSAALAQASQSARRARSTPSMAVPLPTIETSATSNVNWLCVIWQLLLTVWWLANHRILTWIFMAIAREKVQAWWDGLGDQKYVRGGGQSSHGGFNIVCGVGHHSLDRKSHIGPAVWNMLLKEGWRVELNRGSIHQTIPIRLAPTLCSSRFLSSTRKPPHSKASAKVLRAAPTIPFFGAFFSSNHPEKTTDTMSPPDQRSEDQWRAVLSPEQFRILREKGTERPGTGEYDSHYPSKGVYNCAGCDAPLYTADHKFKSGCGWPAYFDSIPGAVTRHVDNTFGMKRTEIVCTNCGGHLGHVFEGEGYQTPTDERHCVNSVSLRFTEDTSAAKNPHYCYWLVTPSYFISNCVTGIFPHPYIQPQP</sequence>
<dbReference type="Pfam" id="PF26286">
    <property type="entry name" value="UBA_10"/>
    <property type="match status" value="1"/>
</dbReference>
<evidence type="ECO:0000313" key="9">
    <source>
        <dbReference type="EMBL" id="KAJ5513394.1"/>
    </source>
</evidence>
<dbReference type="PANTHER" id="PTHR46081:SF8">
    <property type="entry name" value="PEPTIDE METHIONINE SULFOXIDE REDUCTASE 2"/>
    <property type="match status" value="1"/>
</dbReference>
<evidence type="ECO:0000256" key="2">
    <source>
        <dbReference type="ARBA" id="ARBA00007174"/>
    </source>
</evidence>
<keyword evidence="5" id="KW-0560">Oxidoreductase</keyword>
<evidence type="ECO:0000256" key="6">
    <source>
        <dbReference type="SAM" id="MobiDB-lite"/>
    </source>
</evidence>
<evidence type="ECO:0000256" key="3">
    <source>
        <dbReference type="ARBA" id="ARBA00022723"/>
    </source>
</evidence>
<dbReference type="InterPro" id="IPR058864">
    <property type="entry name" value="UBA_10"/>
</dbReference>
<dbReference type="GO" id="GO:0006979">
    <property type="term" value="P:response to oxidative stress"/>
    <property type="evidence" value="ECO:0007669"/>
    <property type="project" value="InterPro"/>
</dbReference>
<accession>A0A9X0C9F6</accession>
<comment type="cofactor">
    <cofactor evidence="1">
        <name>Zn(2+)</name>
        <dbReference type="ChEBI" id="CHEBI:29105"/>
    </cofactor>
</comment>
<dbReference type="InterPro" id="IPR002579">
    <property type="entry name" value="Met_Sox_Rdtase_MsrB_dom"/>
</dbReference>
<reference evidence="9" key="1">
    <citation type="submission" date="2022-12" db="EMBL/GenBank/DDBJ databases">
        <authorList>
            <person name="Petersen C."/>
        </authorList>
    </citation>
    <scope>NUCLEOTIDE SEQUENCE</scope>
    <source>
        <strain evidence="9">IBT 29495</strain>
    </source>
</reference>
<dbReference type="CDD" id="cd14279">
    <property type="entry name" value="CUE"/>
    <property type="match status" value="1"/>
</dbReference>
<dbReference type="SUPFAM" id="SSF160443">
    <property type="entry name" value="SMR domain-like"/>
    <property type="match status" value="1"/>
</dbReference>
<dbReference type="GO" id="GO:0030091">
    <property type="term" value="P:protein repair"/>
    <property type="evidence" value="ECO:0007669"/>
    <property type="project" value="InterPro"/>
</dbReference>